<name>A0A2I0TWK2_LIMLA</name>
<organism evidence="1 2">
    <name type="scientific">Limosa lapponica baueri</name>
    <dbReference type="NCBI Taxonomy" id="1758121"/>
    <lineage>
        <taxon>Eukaryota</taxon>
        <taxon>Metazoa</taxon>
        <taxon>Chordata</taxon>
        <taxon>Craniata</taxon>
        <taxon>Vertebrata</taxon>
        <taxon>Euteleostomi</taxon>
        <taxon>Archelosauria</taxon>
        <taxon>Archosauria</taxon>
        <taxon>Dinosauria</taxon>
        <taxon>Saurischia</taxon>
        <taxon>Theropoda</taxon>
        <taxon>Coelurosauria</taxon>
        <taxon>Aves</taxon>
        <taxon>Neognathae</taxon>
        <taxon>Neoaves</taxon>
        <taxon>Charadriiformes</taxon>
        <taxon>Scolopacidae</taxon>
        <taxon>Limosa</taxon>
    </lineage>
</organism>
<accession>A0A2I0TWK2</accession>
<reference evidence="2" key="2">
    <citation type="submission" date="2017-12" db="EMBL/GenBank/DDBJ databases">
        <title>Genome sequence of the Bar-tailed Godwit (Limosa lapponica baueri).</title>
        <authorList>
            <person name="Lima N.C.B."/>
            <person name="Parody-Merino A.M."/>
            <person name="Battley P.F."/>
            <person name="Fidler A.E."/>
            <person name="Prosdocimi F."/>
        </authorList>
    </citation>
    <scope>NUCLEOTIDE SEQUENCE [LARGE SCALE GENOMIC DNA]</scope>
</reference>
<evidence type="ECO:0000313" key="2">
    <source>
        <dbReference type="Proteomes" id="UP000233556"/>
    </source>
</evidence>
<dbReference type="AlphaFoldDB" id="A0A2I0TWK2"/>
<evidence type="ECO:0000313" key="1">
    <source>
        <dbReference type="EMBL" id="PKU38200.1"/>
    </source>
</evidence>
<reference evidence="2" key="1">
    <citation type="submission" date="2017-11" db="EMBL/GenBank/DDBJ databases">
        <authorList>
            <person name="Lima N.C."/>
            <person name="Parody-Merino A.M."/>
            <person name="Battley P.F."/>
            <person name="Fidler A.E."/>
            <person name="Prosdocimi F."/>
        </authorList>
    </citation>
    <scope>NUCLEOTIDE SEQUENCE [LARGE SCALE GENOMIC DNA]</scope>
</reference>
<dbReference type="EMBL" id="KZ506824">
    <property type="protein sequence ID" value="PKU38200.1"/>
    <property type="molecule type" value="Genomic_DNA"/>
</dbReference>
<keyword evidence="2" id="KW-1185">Reference proteome</keyword>
<sequence length="94" mass="10728">MNKINKVEQTQREDTTLNEVVKTLTEIDIAESISRISCGMGMKSDRSPAPDVREEKLDWENMETILKLKAVLQGRLDYESNIKRHLTKPGEALV</sequence>
<dbReference type="Proteomes" id="UP000233556">
    <property type="component" value="Unassembled WGS sequence"/>
</dbReference>
<proteinExistence type="predicted"/>
<gene>
    <name evidence="1" type="ORF">llap_11497</name>
</gene>
<protein>
    <submittedName>
        <fullName evidence="1">Uncharacterized protein</fullName>
    </submittedName>
</protein>